<evidence type="ECO:0008006" key="4">
    <source>
        <dbReference type="Google" id="ProtNLM"/>
    </source>
</evidence>
<reference evidence="2 3" key="1">
    <citation type="submission" date="2017-02" db="EMBL/GenBank/DDBJ databases">
        <authorList>
            <person name="Peterson S.W."/>
        </authorList>
    </citation>
    <scope>NUCLEOTIDE SEQUENCE [LARGE SCALE GENOMIC DNA]</scope>
    <source>
        <strain evidence="2 3">S285</strain>
    </source>
</reference>
<evidence type="ECO:0000313" key="2">
    <source>
        <dbReference type="EMBL" id="ARN82744.1"/>
    </source>
</evidence>
<sequence length="329" mass="33390">MRRYHGISSSVLLIVLLTGAAPAQALTIVDTFSGSVTSAANAAQIEATIQSASNAIASLYSNAFTATINFQLTSTGLGGSSQNLYAVSYASYTQALKNDSSSHSGNTTLATAVTNLSKGNDAGGKTPIALTSSLVDALGLGNVSAGGTVYLNSSLMYFGTGQTPSGLYSGTAVIQHEIDEILGGGGAGSTLGTSLQGYYYGSLDLYRYSASGTASYTTNSSSSAYYSINGGATSLVAFNQTGRGDYGDFYNTCLIQNYAGCPGHTPEAFAGSIESTMLQSIGYDLVGGTAFISAAPAPSSGEGLASLFFLTVVGAAAKIESRRSRAARL</sequence>
<dbReference type="NCBIfam" id="NF038122">
    <property type="entry name" value="metallo_LGF"/>
    <property type="match status" value="1"/>
</dbReference>
<dbReference type="KEGG" id="mbry:B1812_18450"/>
<proteinExistence type="predicted"/>
<dbReference type="STRING" id="655015.B1812_18450"/>
<dbReference type="EMBL" id="CP019948">
    <property type="protein sequence ID" value="ARN82744.1"/>
    <property type="molecule type" value="Genomic_DNA"/>
</dbReference>
<dbReference type="AlphaFoldDB" id="A0A1W6MYT4"/>
<name>A0A1W6MYT4_9HYPH</name>
<feature type="signal peptide" evidence="1">
    <location>
        <begin position="1"/>
        <end position="25"/>
    </location>
</feature>
<feature type="chain" id="PRO_5013184767" description="PEP-CTERM sorting domain-containing protein" evidence="1">
    <location>
        <begin position="26"/>
        <end position="329"/>
    </location>
</feature>
<dbReference type="RefSeq" id="WP_085772881.1">
    <property type="nucleotide sequence ID" value="NZ_AP027149.1"/>
</dbReference>
<organism evidence="2 3">
    <name type="scientific">Methylocystis bryophila</name>
    <dbReference type="NCBI Taxonomy" id="655015"/>
    <lineage>
        <taxon>Bacteria</taxon>
        <taxon>Pseudomonadati</taxon>
        <taxon>Pseudomonadota</taxon>
        <taxon>Alphaproteobacteria</taxon>
        <taxon>Hyphomicrobiales</taxon>
        <taxon>Methylocystaceae</taxon>
        <taxon>Methylocystis</taxon>
    </lineage>
</organism>
<keyword evidence="3" id="KW-1185">Reference proteome</keyword>
<dbReference type="Proteomes" id="UP000193978">
    <property type="component" value="Chromosome"/>
</dbReference>
<gene>
    <name evidence="2" type="ORF">B1812_18450</name>
</gene>
<evidence type="ECO:0000256" key="1">
    <source>
        <dbReference type="SAM" id="SignalP"/>
    </source>
</evidence>
<accession>A0A1W6MYT4</accession>
<evidence type="ECO:0000313" key="3">
    <source>
        <dbReference type="Proteomes" id="UP000193978"/>
    </source>
</evidence>
<protein>
    <recommendedName>
        <fullName evidence="4">PEP-CTERM sorting domain-containing protein</fullName>
    </recommendedName>
</protein>
<keyword evidence="1" id="KW-0732">Signal</keyword>